<proteinExistence type="predicted"/>
<feature type="compositionally biased region" description="Polar residues" evidence="1">
    <location>
        <begin position="41"/>
        <end position="67"/>
    </location>
</feature>
<dbReference type="EMBL" id="CP033893">
    <property type="protein sequence ID" value="QDL30758.1"/>
    <property type="molecule type" value="Genomic_DNA"/>
</dbReference>
<evidence type="ECO:0000313" key="2">
    <source>
        <dbReference type="EMBL" id="QDL30758.1"/>
    </source>
</evidence>
<evidence type="ECO:0000313" key="3">
    <source>
        <dbReference type="Proteomes" id="UP000317572"/>
    </source>
</evidence>
<feature type="compositionally biased region" description="Low complexity" evidence="1">
    <location>
        <begin position="11"/>
        <end position="27"/>
    </location>
</feature>
<gene>
    <name evidence="2" type="ORF">EGO53_02665</name>
</gene>
<dbReference type="Proteomes" id="UP000317572">
    <property type="component" value="Chromosome"/>
</dbReference>
<reference evidence="2 3" key="1">
    <citation type="submission" date="2018-11" db="EMBL/GenBank/DDBJ databases">
        <title>The first complete genome of Serratia liquefaciens isolated from metalophyte plant revel distinctness adaptive mechanisms in an extreme habitat.</title>
        <authorList>
            <person name="Caneschi W.L."/>
            <person name="Sanchez A.B."/>
            <person name="Felestrino E.B."/>
            <person name="Assis R.A.B."/>
            <person name="Lemes C.G.C."/>
            <person name="Cordeiro I.F."/>
            <person name="Fonseca N.P."/>
            <person name="Villa M."/>
            <person name="Vieira I.T."/>
            <person name="Moraes L.A."/>
            <person name="Kamino L.H.Y."/>
            <person name="do Carmo F."/>
            <person name="Garcia C.M."/>
            <person name="Almeida N.F."/>
            <person name="Silva R.S."/>
            <person name="Ferro J.A."/>
            <person name="Ferro M.I.T."/>
            <person name="Varani A.M."/>
            <person name="Ferreira R.M."/>
            <person name="dos Santos V.L."/>
            <person name="Silva U.C."/>
            <person name="Setubal J.C."/>
            <person name="Moreira L.M."/>
        </authorList>
    </citation>
    <scope>NUCLEOTIDE SEQUENCE [LARGE SCALE GENOMIC DNA]</scope>
    <source>
        <strain evidence="2 3">FG3</strain>
    </source>
</reference>
<organism evidence="2 3">
    <name type="scientific">Serratia liquefaciens</name>
    <dbReference type="NCBI Taxonomy" id="614"/>
    <lineage>
        <taxon>Bacteria</taxon>
        <taxon>Pseudomonadati</taxon>
        <taxon>Pseudomonadota</taxon>
        <taxon>Gammaproteobacteria</taxon>
        <taxon>Enterobacterales</taxon>
        <taxon>Yersiniaceae</taxon>
        <taxon>Serratia</taxon>
    </lineage>
</organism>
<evidence type="ECO:0000256" key="1">
    <source>
        <dbReference type="SAM" id="MobiDB-lite"/>
    </source>
</evidence>
<dbReference type="RefSeq" id="WP_142814615.1">
    <property type="nucleotide sequence ID" value="NZ_CP033893.1"/>
</dbReference>
<name>A0A515CRG4_SERLI</name>
<feature type="compositionally biased region" description="Polar residues" evidence="1">
    <location>
        <begin position="1"/>
        <end position="10"/>
    </location>
</feature>
<dbReference type="AlphaFoldDB" id="A0A515CRG4"/>
<accession>A0A515CRG4</accession>
<sequence>MCMSSPKISSAPQVQAAPQTQDAAVVDAADKDKARRRAAAGQQSTILTGAQGATGQASTTGKTLLGG</sequence>
<feature type="region of interest" description="Disordered" evidence="1">
    <location>
        <begin position="1"/>
        <end position="67"/>
    </location>
</feature>
<protein>
    <submittedName>
        <fullName evidence="2">Uncharacterized protein</fullName>
    </submittedName>
</protein>